<dbReference type="InterPro" id="IPR003124">
    <property type="entry name" value="WH2_dom"/>
</dbReference>
<accession>A0AAW1R4R2</accession>
<keyword evidence="1" id="KW-0547">Nucleotide-binding</keyword>
<sequence>MTSRIPVTVLTGFLGAGKTTLVNHILGGQHGLRVCVIENEFGEVGVDQALVMQTKEELFELNNGCVCCTVRGDLIRILRKLLKRKQKFDAILIETTGLADPAPVAQTFFVDDELKEALRLDAIITVVDAKHAMQHLDNIREDKGVNEAVQQIAFADKLLLNKIDLVNADDKHKILHRIQAINSLVQIIECERAQVDLRQVLGIEAFDLARVVTLDPSFLQDAAAQDHEHHDHDHHNHDHADGHHAADCQIRSPAEATHVKHSHGDEVSSVGMEMEGELDPARLNTWLSKLLQEHGVDIYRSKGILCFHGSEDKHVFQGVHMQMEFGSSREGMTVANVPESPRASLLRELQAAVGESNPLHHLPEDQIKDRSSPQLEGSPPVALDLRSHLLQEVKAAAFHRQVLSAIKESAPEPAKNLLHPVEAVADRSAPLIEPGTHVHTWDRDAFLQEIQEGSPKLKHVPSVELSDRSEPTVEDDVHLQNNCHAKLLAEVQQAAQARIPTGITSQ</sequence>
<dbReference type="Gene3D" id="3.30.1220.10">
    <property type="entry name" value="CobW-like, C-terminal domain"/>
    <property type="match status" value="1"/>
</dbReference>
<gene>
    <name evidence="8" type="ORF">WJX72_000532</name>
</gene>
<evidence type="ECO:0000256" key="5">
    <source>
        <dbReference type="ARBA" id="ARBA00049117"/>
    </source>
</evidence>
<evidence type="ECO:0000313" key="9">
    <source>
        <dbReference type="Proteomes" id="UP001489004"/>
    </source>
</evidence>
<dbReference type="PANTHER" id="PTHR13748">
    <property type="entry name" value="COBW-RELATED"/>
    <property type="match status" value="1"/>
</dbReference>
<protein>
    <recommendedName>
        <fullName evidence="7">WH2 domain-containing protein</fullName>
    </recommendedName>
</protein>
<dbReference type="Pfam" id="PF02492">
    <property type="entry name" value="cobW"/>
    <property type="match status" value="1"/>
</dbReference>
<dbReference type="InterPro" id="IPR011629">
    <property type="entry name" value="CobW-like_C"/>
</dbReference>
<dbReference type="InterPro" id="IPR003495">
    <property type="entry name" value="CobW/HypB/UreG_nucleotide-bd"/>
</dbReference>
<feature type="domain" description="WH2" evidence="7">
    <location>
        <begin position="442"/>
        <end position="460"/>
    </location>
</feature>
<keyword evidence="2" id="KW-0378">Hydrolase</keyword>
<feature type="compositionally biased region" description="Basic and acidic residues" evidence="6">
    <location>
        <begin position="361"/>
        <end position="371"/>
    </location>
</feature>
<comment type="caution">
    <text evidence="8">The sequence shown here is derived from an EMBL/GenBank/DDBJ whole genome shotgun (WGS) entry which is preliminary data.</text>
</comment>
<dbReference type="GO" id="GO:0016787">
    <property type="term" value="F:hydrolase activity"/>
    <property type="evidence" value="ECO:0007669"/>
    <property type="project" value="UniProtKB-KW"/>
</dbReference>
<dbReference type="GO" id="GO:0005737">
    <property type="term" value="C:cytoplasm"/>
    <property type="evidence" value="ECO:0007669"/>
    <property type="project" value="TreeGrafter"/>
</dbReference>
<dbReference type="Gene3D" id="3.40.50.300">
    <property type="entry name" value="P-loop containing nucleotide triphosphate hydrolases"/>
    <property type="match status" value="1"/>
</dbReference>
<evidence type="ECO:0000256" key="1">
    <source>
        <dbReference type="ARBA" id="ARBA00022741"/>
    </source>
</evidence>
<proteinExistence type="inferred from homology"/>
<feature type="region of interest" description="Disordered" evidence="6">
    <location>
        <begin position="223"/>
        <end position="245"/>
    </location>
</feature>
<feature type="compositionally biased region" description="Basic and acidic residues" evidence="6">
    <location>
        <begin position="224"/>
        <end position="245"/>
    </location>
</feature>
<feature type="region of interest" description="Disordered" evidence="6">
    <location>
        <begin position="355"/>
        <end position="379"/>
    </location>
</feature>
<dbReference type="GO" id="GO:0003779">
    <property type="term" value="F:actin binding"/>
    <property type="evidence" value="ECO:0007669"/>
    <property type="project" value="InterPro"/>
</dbReference>
<dbReference type="PROSITE" id="PS51082">
    <property type="entry name" value="WH2"/>
    <property type="match status" value="1"/>
</dbReference>
<comment type="catalytic activity">
    <reaction evidence="5">
        <text>GTP + H2O = GDP + phosphate + H(+)</text>
        <dbReference type="Rhea" id="RHEA:19669"/>
        <dbReference type="ChEBI" id="CHEBI:15377"/>
        <dbReference type="ChEBI" id="CHEBI:15378"/>
        <dbReference type="ChEBI" id="CHEBI:37565"/>
        <dbReference type="ChEBI" id="CHEBI:43474"/>
        <dbReference type="ChEBI" id="CHEBI:58189"/>
    </reaction>
    <physiologicalReaction direction="left-to-right" evidence="5">
        <dbReference type="Rhea" id="RHEA:19670"/>
    </physiologicalReaction>
</comment>
<evidence type="ECO:0000256" key="6">
    <source>
        <dbReference type="SAM" id="MobiDB-lite"/>
    </source>
</evidence>
<dbReference type="EMBL" id="JALJOR010000001">
    <property type="protein sequence ID" value="KAK9828520.1"/>
    <property type="molecule type" value="Genomic_DNA"/>
</dbReference>
<reference evidence="8 9" key="1">
    <citation type="journal article" date="2024" name="Nat. Commun.">
        <title>Phylogenomics reveals the evolutionary origins of lichenization in chlorophyte algae.</title>
        <authorList>
            <person name="Puginier C."/>
            <person name="Libourel C."/>
            <person name="Otte J."/>
            <person name="Skaloud P."/>
            <person name="Haon M."/>
            <person name="Grisel S."/>
            <person name="Petersen M."/>
            <person name="Berrin J.G."/>
            <person name="Delaux P.M."/>
            <person name="Dal Grande F."/>
            <person name="Keller J."/>
        </authorList>
    </citation>
    <scope>NUCLEOTIDE SEQUENCE [LARGE SCALE GENOMIC DNA]</scope>
    <source>
        <strain evidence="8 9">SAG 2043</strain>
    </source>
</reference>
<dbReference type="InterPro" id="IPR036627">
    <property type="entry name" value="CobW-likC_sf"/>
</dbReference>
<dbReference type="GO" id="GO:0000166">
    <property type="term" value="F:nucleotide binding"/>
    <property type="evidence" value="ECO:0007669"/>
    <property type="project" value="UniProtKB-KW"/>
</dbReference>
<comment type="similarity">
    <text evidence="4">Belongs to the SIMIBI class G3E GTPase family. ZNG1 subfamily.</text>
</comment>
<dbReference type="AlphaFoldDB" id="A0AAW1R4R2"/>
<keyword evidence="9" id="KW-1185">Reference proteome</keyword>
<evidence type="ECO:0000256" key="2">
    <source>
        <dbReference type="ARBA" id="ARBA00022801"/>
    </source>
</evidence>
<evidence type="ECO:0000256" key="3">
    <source>
        <dbReference type="ARBA" id="ARBA00023186"/>
    </source>
</evidence>
<dbReference type="SUPFAM" id="SSF90002">
    <property type="entry name" value="Hypothetical protein YjiA, C-terminal domain"/>
    <property type="match status" value="1"/>
</dbReference>
<evidence type="ECO:0000256" key="4">
    <source>
        <dbReference type="ARBA" id="ARBA00034320"/>
    </source>
</evidence>
<name>A0AAW1R4R2_9CHLO</name>
<evidence type="ECO:0000313" key="8">
    <source>
        <dbReference type="EMBL" id="KAK9828520.1"/>
    </source>
</evidence>
<dbReference type="PANTHER" id="PTHR13748:SF70">
    <property type="entry name" value="COBW_HYPB_UREG NUCLEOTIDE-BINDING DOMAIN-CONTAINING PROTEIN"/>
    <property type="match status" value="1"/>
</dbReference>
<organism evidence="8 9">
    <name type="scientific">[Myrmecia] bisecta</name>
    <dbReference type="NCBI Taxonomy" id="41462"/>
    <lineage>
        <taxon>Eukaryota</taxon>
        <taxon>Viridiplantae</taxon>
        <taxon>Chlorophyta</taxon>
        <taxon>core chlorophytes</taxon>
        <taxon>Trebouxiophyceae</taxon>
        <taxon>Trebouxiales</taxon>
        <taxon>Trebouxiaceae</taxon>
        <taxon>Myrmecia</taxon>
    </lineage>
</organism>
<keyword evidence="3" id="KW-0143">Chaperone</keyword>
<dbReference type="InterPro" id="IPR051316">
    <property type="entry name" value="Zinc-reg_GTPase_activator"/>
</dbReference>
<dbReference type="Proteomes" id="UP001489004">
    <property type="component" value="Unassembled WGS sequence"/>
</dbReference>
<dbReference type="SUPFAM" id="SSF52540">
    <property type="entry name" value="P-loop containing nucleoside triphosphate hydrolases"/>
    <property type="match status" value="1"/>
</dbReference>
<evidence type="ECO:0000259" key="7">
    <source>
        <dbReference type="PROSITE" id="PS51082"/>
    </source>
</evidence>
<dbReference type="CDD" id="cd03112">
    <property type="entry name" value="CobW-like"/>
    <property type="match status" value="1"/>
</dbReference>
<dbReference type="Pfam" id="PF07683">
    <property type="entry name" value="CobW_C"/>
    <property type="match status" value="1"/>
</dbReference>
<dbReference type="InterPro" id="IPR027417">
    <property type="entry name" value="P-loop_NTPase"/>
</dbReference>